<dbReference type="RefSeq" id="WP_066612561.1">
    <property type="nucleotide sequence ID" value="NZ_LQQU01000023.1"/>
</dbReference>
<feature type="region of interest" description="Disordered" evidence="1">
    <location>
        <begin position="1"/>
        <end position="35"/>
    </location>
</feature>
<dbReference type="EMBL" id="LQQU01000023">
    <property type="protein sequence ID" value="KZE31764.1"/>
    <property type="molecule type" value="Genomic_DNA"/>
</dbReference>
<protein>
    <submittedName>
        <fullName evidence="2">Uncharacterized protein</fullName>
    </submittedName>
</protein>
<dbReference type="STRING" id="1452487.AVW16_00840"/>
<comment type="caution">
    <text evidence="2">The sequence shown here is derived from an EMBL/GenBank/DDBJ whole genome shotgun (WGS) entry which is preliminary data.</text>
</comment>
<dbReference type="Proteomes" id="UP000076625">
    <property type="component" value="Unassembled WGS sequence"/>
</dbReference>
<dbReference type="AlphaFoldDB" id="A0A165F747"/>
<accession>A0A165F747</accession>
<reference evidence="3" key="1">
    <citation type="submission" date="2016-01" db="EMBL/GenBank/DDBJ databases">
        <title>Draft genome of Chromobacterium sp. F49.</title>
        <authorList>
            <person name="Hong K.W."/>
        </authorList>
    </citation>
    <scope>NUCLEOTIDE SEQUENCE [LARGE SCALE GENOMIC DNA]</scope>
    <source>
        <strain evidence="3">CN10</strain>
    </source>
</reference>
<organism evidence="2 3">
    <name type="scientific">Crenobacter luteus</name>
    <dbReference type="NCBI Taxonomy" id="1452487"/>
    <lineage>
        <taxon>Bacteria</taxon>
        <taxon>Pseudomonadati</taxon>
        <taxon>Pseudomonadota</taxon>
        <taxon>Betaproteobacteria</taxon>
        <taxon>Neisseriales</taxon>
        <taxon>Neisseriaceae</taxon>
        <taxon>Crenobacter</taxon>
    </lineage>
</organism>
<gene>
    <name evidence="2" type="ORF">AVW16_00840</name>
</gene>
<dbReference type="OrthoDB" id="8561678at2"/>
<evidence type="ECO:0000256" key="1">
    <source>
        <dbReference type="SAM" id="MobiDB-lite"/>
    </source>
</evidence>
<name>A0A165F747_9NEIS</name>
<keyword evidence="3" id="KW-1185">Reference proteome</keyword>
<evidence type="ECO:0000313" key="2">
    <source>
        <dbReference type="EMBL" id="KZE31764.1"/>
    </source>
</evidence>
<proteinExistence type="predicted"/>
<sequence>MDALIKPLDTTPAGTQRKAGVAAPARLAESGEPAARRAPEFRAIGGWRYSSQLGEQLTAAQRAHDYVDGLVKQLETLKGELSRGLTQRRVDADGLKAGVDAFAERLGQRHASTGGSLDGAWRFRLAGDARQAFTVRGMELASLTGGDVETLALFAGERGTAALTVQVGGGLGEAEVLRRFNRALAPAGVRVDADDAGRLRFSVDEAAWPALAERLAIRGGGIRFPSGQPQRLRAEPEAEALRPGEWRVADHSDVRQTLQRVVQALAQLQQTQQAISRAMEETRASIAKLSHGDERVWAEGFVADFNARLNQPGGYGALYEVMPALIGVSRYRVVSLLAL</sequence>
<evidence type="ECO:0000313" key="3">
    <source>
        <dbReference type="Proteomes" id="UP000076625"/>
    </source>
</evidence>